<sequence length="41" mass="4499">MGFLVDIMMQGLFAGALGLLLLSIPILRGGKNLDEDREQPR</sequence>
<evidence type="ECO:0000313" key="1">
    <source>
        <dbReference type="EMBL" id="SVD83230.1"/>
    </source>
</evidence>
<accession>A0A382YJG9</accession>
<name>A0A382YJG9_9ZZZZ</name>
<protein>
    <submittedName>
        <fullName evidence="1">Uncharacterized protein</fullName>
    </submittedName>
</protein>
<dbReference type="EMBL" id="UINC01176210">
    <property type="protein sequence ID" value="SVD83230.1"/>
    <property type="molecule type" value="Genomic_DNA"/>
</dbReference>
<dbReference type="AlphaFoldDB" id="A0A382YJG9"/>
<organism evidence="1">
    <name type="scientific">marine metagenome</name>
    <dbReference type="NCBI Taxonomy" id="408172"/>
    <lineage>
        <taxon>unclassified sequences</taxon>
        <taxon>metagenomes</taxon>
        <taxon>ecological metagenomes</taxon>
    </lineage>
</organism>
<reference evidence="1" key="1">
    <citation type="submission" date="2018-05" db="EMBL/GenBank/DDBJ databases">
        <authorList>
            <person name="Lanie J.A."/>
            <person name="Ng W.-L."/>
            <person name="Kazmierczak K.M."/>
            <person name="Andrzejewski T.M."/>
            <person name="Davidsen T.M."/>
            <person name="Wayne K.J."/>
            <person name="Tettelin H."/>
            <person name="Glass J.I."/>
            <person name="Rusch D."/>
            <person name="Podicherti R."/>
            <person name="Tsui H.-C.T."/>
            <person name="Winkler M.E."/>
        </authorList>
    </citation>
    <scope>NUCLEOTIDE SEQUENCE</scope>
</reference>
<gene>
    <name evidence="1" type="ORF">METZ01_LOCUS436084</name>
</gene>
<proteinExistence type="predicted"/>